<dbReference type="RefSeq" id="WP_272753168.1">
    <property type="nucleotide sequence ID" value="NZ_JAQQLF010000029.1"/>
</dbReference>
<keyword evidence="2" id="KW-1185">Reference proteome</keyword>
<accession>A0ABT5J279</accession>
<evidence type="ECO:0000313" key="2">
    <source>
        <dbReference type="Proteomes" id="UP001219956"/>
    </source>
</evidence>
<evidence type="ECO:0000313" key="1">
    <source>
        <dbReference type="EMBL" id="MDC7718963.1"/>
    </source>
</evidence>
<organism evidence="1 2">
    <name type="scientific">Vogesella aquatica</name>
    <dbReference type="NCBI Taxonomy" id="2984206"/>
    <lineage>
        <taxon>Bacteria</taxon>
        <taxon>Pseudomonadati</taxon>
        <taxon>Pseudomonadota</taxon>
        <taxon>Betaproteobacteria</taxon>
        <taxon>Neisseriales</taxon>
        <taxon>Chromobacteriaceae</taxon>
        <taxon>Vogesella</taxon>
    </lineage>
</organism>
<sequence length="308" mass="34199">MTPIEETLLGTLTPSGTPITSKLDTTAWFDSTHVATERSPIDEFVDNLYGINRLYLQAESRGEYKPILGSLVYLGMVSAAESYFRCLLRRLILVDPVCNNNASSRSLTYGAAVHHEESLLPEALFEGVSMASTKNVASELKTLCGVTQMTKDGGVPSHLHLLFENFESICQIRHCGIHRFGKLGSQQALRLGIKAHSPLLEKPLKLSVAHLQDVAEALEALIRGVNSHCFADIIKRTHTAGPGGRDKVQMYTEAWQMDFAADRERFNLYYEIFAASDAPLKSEPIENVYSAFMAFVRQYDANSGLIRR</sequence>
<protein>
    <submittedName>
        <fullName evidence="1">Uncharacterized protein</fullName>
    </submittedName>
</protein>
<dbReference type="Proteomes" id="UP001219956">
    <property type="component" value="Unassembled WGS sequence"/>
</dbReference>
<gene>
    <name evidence="1" type="ORF">PQU95_17310</name>
</gene>
<dbReference type="EMBL" id="JAQQLF010000029">
    <property type="protein sequence ID" value="MDC7718963.1"/>
    <property type="molecule type" value="Genomic_DNA"/>
</dbReference>
<proteinExistence type="predicted"/>
<comment type="caution">
    <text evidence="1">The sequence shown here is derived from an EMBL/GenBank/DDBJ whole genome shotgun (WGS) entry which is preliminary data.</text>
</comment>
<name>A0ABT5J279_9NEIS</name>
<reference evidence="1 2" key="1">
    <citation type="submission" date="2023-01" db="EMBL/GenBank/DDBJ databases">
        <title>Novel species of the genus Vogesella isolated from rivers.</title>
        <authorList>
            <person name="Lu H."/>
        </authorList>
    </citation>
    <scope>NUCLEOTIDE SEQUENCE [LARGE SCALE GENOMIC DNA]</scope>
    <source>
        <strain evidence="1 2">DC21W</strain>
    </source>
</reference>